<keyword evidence="2" id="KW-0411">Iron-sulfur</keyword>
<dbReference type="EMBL" id="CAAALY010246993">
    <property type="protein sequence ID" value="VEL34105.1"/>
    <property type="molecule type" value="Genomic_DNA"/>
</dbReference>
<organism evidence="4 5">
    <name type="scientific">Protopolystoma xenopodis</name>
    <dbReference type="NCBI Taxonomy" id="117903"/>
    <lineage>
        <taxon>Eukaryota</taxon>
        <taxon>Metazoa</taxon>
        <taxon>Spiralia</taxon>
        <taxon>Lophotrochozoa</taxon>
        <taxon>Platyhelminthes</taxon>
        <taxon>Monogenea</taxon>
        <taxon>Polyopisthocotylea</taxon>
        <taxon>Polystomatidea</taxon>
        <taxon>Polystomatidae</taxon>
        <taxon>Protopolystoma</taxon>
    </lineage>
</organism>
<evidence type="ECO:0000313" key="5">
    <source>
        <dbReference type="Proteomes" id="UP000784294"/>
    </source>
</evidence>
<dbReference type="AlphaFoldDB" id="A0A448XDG4"/>
<feature type="region of interest" description="Disordered" evidence="3">
    <location>
        <begin position="16"/>
        <end position="43"/>
    </location>
</feature>
<comment type="caution">
    <text evidence="4">The sequence shown here is derived from an EMBL/GenBank/DDBJ whole genome shotgun (WGS) entry which is preliminary data.</text>
</comment>
<keyword evidence="2" id="KW-0004">4Fe-4S</keyword>
<dbReference type="Proteomes" id="UP000784294">
    <property type="component" value="Unassembled WGS sequence"/>
</dbReference>
<dbReference type="InterPro" id="IPR058240">
    <property type="entry name" value="rSAM_sf"/>
</dbReference>
<dbReference type="InterPro" id="IPR003698">
    <property type="entry name" value="Lipoyl_synth"/>
</dbReference>
<feature type="compositionally biased region" description="Polar residues" evidence="3">
    <location>
        <begin position="26"/>
        <end position="42"/>
    </location>
</feature>
<dbReference type="GO" id="GO:0051539">
    <property type="term" value="F:4 iron, 4 sulfur cluster binding"/>
    <property type="evidence" value="ECO:0007669"/>
    <property type="project" value="UniProtKB-KW"/>
</dbReference>
<gene>
    <name evidence="4" type="ORF">PXEA_LOCUS27545</name>
</gene>
<dbReference type="GO" id="GO:0005739">
    <property type="term" value="C:mitochondrion"/>
    <property type="evidence" value="ECO:0007669"/>
    <property type="project" value="TreeGrafter"/>
</dbReference>
<dbReference type="OrthoDB" id="3231at2759"/>
<accession>A0A448XDG4</accession>
<evidence type="ECO:0000313" key="4">
    <source>
        <dbReference type="EMBL" id="VEL34105.1"/>
    </source>
</evidence>
<dbReference type="PANTHER" id="PTHR10949">
    <property type="entry name" value="LIPOYL SYNTHASE"/>
    <property type="match status" value="1"/>
</dbReference>
<proteinExistence type="predicted"/>
<sequence>MLYNTSHGRLLRPSIAGRLDKRYLPRSQQTPLPSSSQVQPQKENCLPGTQFLRLNTKIQTSPSTLVQTPTSFNKERIYFPTYVKAHYRSVRNNLLTRTNASSGRLHADTMSELGRLFRQLNVEQDLLGKRYPSQIPSEFGCIVPPYFNWGRPLIVLGDPCTRACRFCSIKTSPNSPTPDSEEPRRAAEMIASWNIGYTVLTSGDRDDLPDGGAGHIAETGERAFAILPKVHT</sequence>
<protein>
    <recommendedName>
        <fullName evidence="6">Radical SAM core domain-containing protein</fullName>
    </recommendedName>
</protein>
<evidence type="ECO:0000256" key="2">
    <source>
        <dbReference type="ARBA" id="ARBA00022485"/>
    </source>
</evidence>
<keyword evidence="5" id="KW-1185">Reference proteome</keyword>
<evidence type="ECO:0000256" key="1">
    <source>
        <dbReference type="ARBA" id="ARBA00001966"/>
    </source>
</evidence>
<dbReference type="PANTHER" id="PTHR10949:SF0">
    <property type="entry name" value="LIPOYL SYNTHASE, MITOCHONDRIAL"/>
    <property type="match status" value="1"/>
</dbReference>
<evidence type="ECO:0000256" key="3">
    <source>
        <dbReference type="SAM" id="MobiDB-lite"/>
    </source>
</evidence>
<dbReference type="SUPFAM" id="SSF102114">
    <property type="entry name" value="Radical SAM enzymes"/>
    <property type="match status" value="1"/>
</dbReference>
<keyword evidence="2" id="KW-0408">Iron</keyword>
<dbReference type="GO" id="GO:0016992">
    <property type="term" value="F:lipoate synthase activity"/>
    <property type="evidence" value="ECO:0007669"/>
    <property type="project" value="InterPro"/>
</dbReference>
<reference evidence="4" key="1">
    <citation type="submission" date="2018-11" db="EMBL/GenBank/DDBJ databases">
        <authorList>
            <consortium name="Pathogen Informatics"/>
        </authorList>
    </citation>
    <scope>NUCLEOTIDE SEQUENCE</scope>
</reference>
<comment type="cofactor">
    <cofactor evidence="1">
        <name>[4Fe-4S] cluster</name>
        <dbReference type="ChEBI" id="CHEBI:49883"/>
    </cofactor>
</comment>
<evidence type="ECO:0008006" key="6">
    <source>
        <dbReference type="Google" id="ProtNLM"/>
    </source>
</evidence>
<name>A0A448XDG4_9PLAT</name>
<keyword evidence="2" id="KW-0479">Metal-binding</keyword>